<dbReference type="Proteomes" id="UP000439903">
    <property type="component" value="Unassembled WGS sequence"/>
</dbReference>
<reference evidence="1 2" key="1">
    <citation type="journal article" date="2019" name="Environ. Microbiol.">
        <title>At the nexus of three kingdoms: the genome of the mycorrhizal fungus Gigaspora margarita provides insights into plant, endobacterial and fungal interactions.</title>
        <authorList>
            <person name="Venice F."/>
            <person name="Ghignone S."/>
            <person name="Salvioli di Fossalunga A."/>
            <person name="Amselem J."/>
            <person name="Novero M."/>
            <person name="Xianan X."/>
            <person name="Sedzielewska Toro K."/>
            <person name="Morin E."/>
            <person name="Lipzen A."/>
            <person name="Grigoriev I.V."/>
            <person name="Henrissat B."/>
            <person name="Martin F.M."/>
            <person name="Bonfante P."/>
        </authorList>
    </citation>
    <scope>NUCLEOTIDE SEQUENCE [LARGE SCALE GENOMIC DNA]</scope>
    <source>
        <strain evidence="1 2">BEG34</strain>
    </source>
</reference>
<keyword evidence="2" id="KW-1185">Reference proteome</keyword>
<sequence>MTPNSFIIPDISDIFQELPYKKQLVLSSTMPQVDMHGPIIVRPLPNIQIFIDTYFQYKISTTSYYIVLSNDSDTSRLKKRTKKITLRKQPNFFFITPKYHEQDHNGIVTISQSYSFNEPNESKLYRYDLCDHTLPHEELNQAHYNKLTLFFDGALNQFPLNDSNSGTYNFKNCYISSYTPAITPLKIIKRTTSSIYSVSSAMVSSDYITQTVSSTGLKNKLNIKLTKSDILIFYAKLDILF</sequence>
<dbReference type="AlphaFoldDB" id="A0A8H3ZX33"/>
<protein>
    <submittedName>
        <fullName evidence="1">Uncharacterized protein</fullName>
    </submittedName>
</protein>
<organism evidence="1 2">
    <name type="scientific">Gigaspora margarita</name>
    <dbReference type="NCBI Taxonomy" id="4874"/>
    <lineage>
        <taxon>Eukaryota</taxon>
        <taxon>Fungi</taxon>
        <taxon>Fungi incertae sedis</taxon>
        <taxon>Mucoromycota</taxon>
        <taxon>Glomeromycotina</taxon>
        <taxon>Glomeromycetes</taxon>
        <taxon>Diversisporales</taxon>
        <taxon>Gigasporaceae</taxon>
        <taxon>Gigaspora</taxon>
    </lineage>
</organism>
<accession>A0A8H3ZX33</accession>
<dbReference type="OrthoDB" id="2432298at2759"/>
<gene>
    <name evidence="1" type="ORF">F8M41_015482</name>
</gene>
<evidence type="ECO:0000313" key="1">
    <source>
        <dbReference type="EMBL" id="KAF0349571.1"/>
    </source>
</evidence>
<evidence type="ECO:0000313" key="2">
    <source>
        <dbReference type="Proteomes" id="UP000439903"/>
    </source>
</evidence>
<name>A0A8H3ZX33_GIGMA</name>
<proteinExistence type="predicted"/>
<comment type="caution">
    <text evidence="1">The sequence shown here is derived from an EMBL/GenBank/DDBJ whole genome shotgun (WGS) entry which is preliminary data.</text>
</comment>
<dbReference type="EMBL" id="WTPW01003243">
    <property type="protein sequence ID" value="KAF0349571.1"/>
    <property type="molecule type" value="Genomic_DNA"/>
</dbReference>